<dbReference type="Proteomes" id="UP000830375">
    <property type="component" value="Unassembled WGS sequence"/>
</dbReference>
<reference evidence="2 3" key="1">
    <citation type="submission" date="2022-01" db="EMBL/GenBank/DDBJ databases">
        <title>A high-quality chromosome-level genome assembly of rohu carp, Labeo rohita.</title>
        <authorList>
            <person name="Arick M.A. II"/>
            <person name="Hsu C.-Y."/>
            <person name="Magbanua Z."/>
            <person name="Pechanova O."/>
            <person name="Grover C."/>
            <person name="Miller E."/>
            <person name="Thrash A."/>
            <person name="Ezzel L."/>
            <person name="Alam S."/>
            <person name="Benzie J."/>
            <person name="Hamilton M."/>
            <person name="Karsi A."/>
            <person name="Lawrence M.L."/>
            <person name="Peterson D.G."/>
        </authorList>
    </citation>
    <scope>NUCLEOTIDE SEQUENCE [LARGE SCALE GENOMIC DNA]</scope>
    <source>
        <strain evidence="3">BAU-BD-2019</strain>
        <tissue evidence="2">Blood</tissue>
    </source>
</reference>
<organism evidence="2 3">
    <name type="scientific">Labeo rohita</name>
    <name type="common">Indian major carp</name>
    <name type="synonym">Cyprinus rohita</name>
    <dbReference type="NCBI Taxonomy" id="84645"/>
    <lineage>
        <taxon>Eukaryota</taxon>
        <taxon>Metazoa</taxon>
        <taxon>Chordata</taxon>
        <taxon>Craniata</taxon>
        <taxon>Vertebrata</taxon>
        <taxon>Euteleostomi</taxon>
        <taxon>Actinopterygii</taxon>
        <taxon>Neopterygii</taxon>
        <taxon>Teleostei</taxon>
        <taxon>Ostariophysi</taxon>
        <taxon>Cypriniformes</taxon>
        <taxon>Cyprinidae</taxon>
        <taxon>Labeoninae</taxon>
        <taxon>Labeonini</taxon>
        <taxon>Labeo</taxon>
    </lineage>
</organism>
<keyword evidence="1" id="KW-1133">Transmembrane helix</keyword>
<name>A0ABQ8L896_LABRO</name>
<sequence length="113" mass="13197">MTASSFYSIFTQVPKTFNSAAALQVGFLKHPGDFVTVLLFCLFCFFMSFQTDWMMMRSDLCAEHWLLSDSLCKQKSHWIITINGKQNVWKCNLIFPTDRLQQKTDFFNSLTIF</sequence>
<proteinExistence type="predicted"/>
<comment type="caution">
    <text evidence="2">The sequence shown here is derived from an EMBL/GenBank/DDBJ whole genome shotgun (WGS) entry which is preliminary data.</text>
</comment>
<keyword evidence="1" id="KW-0812">Transmembrane</keyword>
<keyword evidence="3" id="KW-1185">Reference proteome</keyword>
<keyword evidence="1" id="KW-0472">Membrane</keyword>
<accession>A0ABQ8L896</accession>
<evidence type="ECO:0000256" key="1">
    <source>
        <dbReference type="SAM" id="Phobius"/>
    </source>
</evidence>
<protein>
    <submittedName>
        <fullName evidence="2">NADH-quinone oxidoreductase subunit I</fullName>
    </submittedName>
</protein>
<gene>
    <name evidence="2" type="ORF">H4Q32_030693</name>
</gene>
<dbReference type="EMBL" id="JACTAM010000697">
    <property type="protein sequence ID" value="KAI2646959.1"/>
    <property type="molecule type" value="Genomic_DNA"/>
</dbReference>
<evidence type="ECO:0000313" key="3">
    <source>
        <dbReference type="Proteomes" id="UP000830375"/>
    </source>
</evidence>
<feature type="transmembrane region" description="Helical" evidence="1">
    <location>
        <begin position="32"/>
        <end position="49"/>
    </location>
</feature>
<evidence type="ECO:0000313" key="2">
    <source>
        <dbReference type="EMBL" id="KAI2646959.1"/>
    </source>
</evidence>